<dbReference type="InterPro" id="IPR017868">
    <property type="entry name" value="Filamin/ABP280_repeat-like"/>
</dbReference>
<comment type="caution">
    <text evidence="3">The sequence shown here is derived from an EMBL/GenBank/DDBJ whole genome shotgun (WGS) entry which is preliminary data.</text>
</comment>
<dbReference type="PANTHER" id="PTHR38537:SF8">
    <property type="entry name" value="FILAMIN-A"/>
    <property type="match status" value="1"/>
</dbReference>
<evidence type="ECO:0000256" key="2">
    <source>
        <dbReference type="PROSITE-ProRule" id="PRU00087"/>
    </source>
</evidence>
<dbReference type="InterPro" id="IPR013783">
    <property type="entry name" value="Ig-like_fold"/>
</dbReference>
<evidence type="ECO:0000313" key="4">
    <source>
        <dbReference type="Proteomes" id="UP000530670"/>
    </source>
</evidence>
<protein>
    <submittedName>
        <fullName evidence="3">Uncharacterized protein</fullName>
    </submittedName>
</protein>
<dbReference type="Proteomes" id="UP000530670">
    <property type="component" value="Unassembled WGS sequence"/>
</dbReference>
<sequence>MGAISDDDLRKISQAVAIILNSSQQYLAFPVPQPPPPKGRARGHQSAGESALSYSFYGNLTVELSSDWEICPGFILQAASLNIGLRMSGNAGGNTLDISLGATLEVDDVLFMVKGQIPDLLSDSEVEFILTLTLMDNRITTDARNLVRALDSTLDFDKAISGASSDVIAQLVDEGSSVLSARVVVHRTPAKPSYLKSIELLVMGGFDWTPVENITLKRVGCTAIIRRDTVDSPWNYLLQVAGLVGIKTADVLVKAEFDSSETKTITLSAAISPSMNLTAIDVMDLVVRGTGKVFVPPNLEYMRTYVSRRGALLEVEIVLSLSTAMAVQSCSVAVQCPGAIWSSPPSEDHIWPQVFLSDLNIFVTANSSQAQTFKTNHTGVHSQYGQRLCLSSVSKTRVTNSWDYSAYVRGTIHLRDEQYALPAVLTYDSSNKETWILARITDYDYGSLTDLAGDNAFVPYDVVPPDLVAISTQYPVPNESPVQLILSGDPVGGRDRSIRLRFNNQGLTRVLLKAQYSNNDGWQISSQMTLLSLGIMFDLTDPVNADETKRIVTGYVYGFFRVINTAVVAFVAGSKTVSGTEFWAHLSAQDGADLDPVSALNISPTVVLSDPQMTGYAPPLNGWNLPTTFPIKIEAAFSSSGAQLDVQFKKLTGTSSYSLRLVNIVVYFSEKWTVYDSLVLPEGSLTVLISNAGDQATMQARARLVGSLSLLGPGLRVQVWAEFWRNGPGDDIFHAQVDVKTLNGGAGVAASTIYQLQQFGGQTLDLSRIPSPVPADYPIQLSDFMSTSKLLLSCGIDVTRNTEIGSLTALYFTLSQGGPWVITDRIALDESSLELVILNPLGPPSNYQLTARGRLKIGGGLNINATVKLLTGTDQRPGWLRITVSIDNHTDPLITVGSVLSVLVPNATIDVPSGCPIDPNKPSMSATLVINFAPNGTKWVLKDVVIEMQLAASITWSIGPSAKSLLVTKLGLNASLVGLDTTSSTQTVIIYGEAALQQSSTNILRIAARVDESKTLTVSLQALIDTQVQATAILSNYCGDWRERSDIPQFSNDSGLSDYGSLAIVSAQVRFLPSGQNWTPDSLSVSVQTGSGFPGWSIVDGYLKLTNLKLNIYIDNLSSNPGFTGRLFGLLKYTARSSKTPLASEIHLTLDATQKVLSLNIQLPDCSFMDAIYVATAGRFNLPGSWWPTLSAIMMKMNWIEGSGSFTAILGPEAILPGTKKIFVMLHPTLFLGVSKSTSNFAAVGQLSGTAEVFATIDIPISYDLPNGPLKIFGIDVKKIYDMVKALWDLVKDVEQLTELCEIMAEVAGVAAASAVGTALVALGVEAAVVWSVIKSVFGSSGGGGGGGGGLDDSGGSNENPDSNKYTGLWVVGGSGINNGTVGEQVELKVYPKDAWGNGLAIDKTQLTATIISETRVPVKTWVSQGPSSYLATYSRPTTLGGYIVSITYPPLNYEAQIPVISTDTPGTASRLSLLDAPLAAVMGIHNQATIWPRDSRSTPLYGLAFEDLYKVTFTPPTKLPVKLVTFNDALKVDWVPSQTSHMLGITLEDGTPITGSPLQIQCVLRPSTKLTKAAGPGLCTGYPGDDANFDVTVLDDIGNPYNADPGLTVLAVATTQNGHPTPQITETRRTGNKVSFQYIFPNVNCIISISIDGLLLEQCPINVATSTHRPGFSVTASTVTLSQQSYYVGQTLTGTITARDDLGYLWIMENVGTSFRVLRGLDLNSELGISSENGDGTVSFSYTLSSTPREDTIVVCARSDPRVQATGSPVDFKINSWPALQELRCYGPAMELPTTLPYFDILPFDEAESIVQESQLWDPSELHVASTYNEISNVVIKRKGRGYRATVQPAAKHPDLSIPPVVRVSRSSVDFGPGPYLMDSAPPTANALAFWRKHVQDNISSFLVTAASENGNRRYMGGDIVSVLSQSTSQLVVTEILDRLDGSYLVSYVPLGASQMQVAVAVNGIPATGSPYTLPDQSDLSITLEGDGLFKASIGISAQFTVKVLRNKQPMVDNSVYFTGLVYPVSSTDANAAVVIFSAPDTYGAFEASYILGQGTLPGNFKLRLLANFQPFANNIYDVVVTMPASVAEFDITGLDTLIQCTDSRNLSQEFIITPYPVTECQPKDLKILCSPSIDFFYDITVFGDRNTQFAVRYGVTSAGTYTLRFNFRGQAAKKHNAERPDDDSWLVVASDAMRSLTRYVPGRPEMSWSTKQEGPGKPGAVVLPDGNLQLSTQSGGPNALLSAQGGWKIPGFGDTSAGFLFGFRVALSQFDAPVGEMSFTGPLIRKGNGPYPVLQLAAGQNIQWTTLGTTGSSGLSGPSSILPDGVWHYVVMRVNSSNLWLFEDSKLIFNMPTGDSGSYASPFPFDLSFFTDTLTNAFAAQIKDIFTCPGSIRPSIRSPSDGEVYFNSGTEDQEGQLWTVVADNIPGYRYWYNATSLSLSTGREMLTNVGDSYTFAAKMIGPALQPVSAVQCLFRVYSIFEGTGIFAFHRGVGLEIVKPLNGVITCDYYYYGKDEKGVDKRFHLQSTTSFRDLEQVIVTVLYSQTAGTVTLFENGNLRINYTFPNGIMPPPQDWASSPGITFFFDNAKSHLGLSTGTWVELVFHRQLYG</sequence>
<dbReference type="Gene3D" id="2.60.40.10">
    <property type="entry name" value="Immunoglobulins"/>
    <property type="match status" value="2"/>
</dbReference>
<dbReference type="GeneID" id="59295949"/>
<dbReference type="PROSITE" id="PS50194">
    <property type="entry name" value="FILAMIN_REPEAT"/>
    <property type="match status" value="1"/>
</dbReference>
<keyword evidence="1" id="KW-0677">Repeat</keyword>
<organism evidence="3 4">
    <name type="scientific">Fusarium tjaetaba</name>
    <dbReference type="NCBI Taxonomy" id="1567544"/>
    <lineage>
        <taxon>Eukaryota</taxon>
        <taxon>Fungi</taxon>
        <taxon>Dikarya</taxon>
        <taxon>Ascomycota</taxon>
        <taxon>Pezizomycotina</taxon>
        <taxon>Sordariomycetes</taxon>
        <taxon>Hypocreomycetidae</taxon>
        <taxon>Hypocreales</taxon>
        <taxon>Nectriaceae</taxon>
        <taxon>Fusarium</taxon>
        <taxon>Fusarium fujikuroi species complex</taxon>
    </lineage>
</organism>
<dbReference type="InterPro" id="IPR044801">
    <property type="entry name" value="Filamin"/>
</dbReference>
<keyword evidence="4" id="KW-1185">Reference proteome</keyword>
<dbReference type="GO" id="GO:0030036">
    <property type="term" value="P:actin cytoskeleton organization"/>
    <property type="evidence" value="ECO:0007669"/>
    <property type="project" value="InterPro"/>
</dbReference>
<dbReference type="RefSeq" id="XP_037202099.1">
    <property type="nucleotide sequence ID" value="XM_037343679.1"/>
</dbReference>
<proteinExistence type="predicted"/>
<evidence type="ECO:0000313" key="3">
    <source>
        <dbReference type="EMBL" id="KAF5622678.1"/>
    </source>
</evidence>
<feature type="repeat" description="Filamin" evidence="2">
    <location>
        <begin position="1901"/>
        <end position="1977"/>
    </location>
</feature>
<dbReference type="PANTHER" id="PTHR38537">
    <property type="entry name" value="JITTERBUG, ISOFORM N"/>
    <property type="match status" value="1"/>
</dbReference>
<accession>A0A8H5QXK4</accession>
<dbReference type="EMBL" id="JAAQRI010000255">
    <property type="protein sequence ID" value="KAF5622678.1"/>
    <property type="molecule type" value="Genomic_DNA"/>
</dbReference>
<gene>
    <name evidence="3" type="ORF">FTJAE_10801</name>
</gene>
<dbReference type="InterPro" id="IPR014756">
    <property type="entry name" value="Ig_E-set"/>
</dbReference>
<evidence type="ECO:0000256" key="1">
    <source>
        <dbReference type="ARBA" id="ARBA00022737"/>
    </source>
</evidence>
<name>A0A8H5QXK4_9HYPO</name>
<reference evidence="3 4" key="1">
    <citation type="submission" date="2020-05" db="EMBL/GenBank/DDBJ databases">
        <title>Identification and distribution of gene clusters putatively required for synthesis of sphingolipid metabolism inhibitors in phylogenetically diverse species of the filamentous fungus Fusarium.</title>
        <authorList>
            <person name="Kim H.-S."/>
            <person name="Busman M."/>
            <person name="Brown D.W."/>
            <person name="Divon H."/>
            <person name="Uhlig S."/>
            <person name="Proctor R.H."/>
        </authorList>
    </citation>
    <scope>NUCLEOTIDE SEQUENCE [LARGE SCALE GENOMIC DNA]</scope>
    <source>
        <strain evidence="3 4">NRRL 66243</strain>
    </source>
</reference>
<dbReference type="SUPFAM" id="SSF81296">
    <property type="entry name" value="E set domains"/>
    <property type="match status" value="2"/>
</dbReference>
<dbReference type="OrthoDB" id="5334309at2759"/>
<dbReference type="GO" id="GO:0051015">
    <property type="term" value="F:actin filament binding"/>
    <property type="evidence" value="ECO:0007669"/>
    <property type="project" value="InterPro"/>
</dbReference>
<dbReference type="Pfam" id="PF00630">
    <property type="entry name" value="Filamin"/>
    <property type="match status" value="1"/>
</dbReference>